<feature type="compositionally biased region" description="Basic and acidic residues" evidence="1">
    <location>
        <begin position="827"/>
        <end position="844"/>
    </location>
</feature>
<dbReference type="InterPro" id="IPR026314">
    <property type="entry name" value="YLP_motif_con_p1"/>
</dbReference>
<feature type="region of interest" description="Disordered" evidence="1">
    <location>
        <begin position="178"/>
        <end position="230"/>
    </location>
</feature>
<feature type="compositionally biased region" description="Pro residues" evidence="1">
    <location>
        <begin position="817"/>
        <end position="826"/>
    </location>
</feature>
<feature type="compositionally biased region" description="Basic and acidic residues" evidence="1">
    <location>
        <begin position="299"/>
        <end position="313"/>
    </location>
</feature>
<evidence type="ECO:0000313" key="2">
    <source>
        <dbReference type="EMBL" id="CAI9567227.1"/>
    </source>
</evidence>
<feature type="compositionally biased region" description="Basic and acidic residues" evidence="1">
    <location>
        <begin position="752"/>
        <end position="796"/>
    </location>
</feature>
<dbReference type="EMBL" id="CATNWA010014090">
    <property type="protein sequence ID" value="CAI9567227.1"/>
    <property type="molecule type" value="Genomic_DNA"/>
</dbReference>
<feature type="region of interest" description="Disordered" evidence="1">
    <location>
        <begin position="516"/>
        <end position="556"/>
    </location>
</feature>
<protein>
    <recommendedName>
        <fullName evidence="4">YLP motif-containing protein 1</fullName>
    </recommendedName>
</protein>
<accession>A0ABN9D7Z4</accession>
<dbReference type="PANTHER" id="PTHR13413:SF0">
    <property type="entry name" value="YLP MOTIF-CONTAINING PROTEIN 1"/>
    <property type="match status" value="1"/>
</dbReference>
<feature type="region of interest" description="Disordered" evidence="1">
    <location>
        <begin position="144"/>
        <end position="166"/>
    </location>
</feature>
<evidence type="ECO:0008006" key="4">
    <source>
        <dbReference type="Google" id="ProtNLM"/>
    </source>
</evidence>
<feature type="compositionally biased region" description="Basic and acidic residues" evidence="1">
    <location>
        <begin position="183"/>
        <end position="192"/>
    </location>
</feature>
<name>A0ABN9D7Z4_9NEOB</name>
<sequence length="931" mass="106853">MPLHHSGHKLLIQCHLLGQVTLGLLQLGQLTLGLHLLGQLDQGELQLGRVGQGQPLQSGRVGRGQLFQLGRVVRGQIFQSGQVGREQLLQLGQVGQGELLQLEWVDRGHLLPVRMGGPRAGHPIRPGAPGGPFSAWEDPLERMDQGEDSDIYDPSRGADPMCEDPYNEEDEEAVMGENYSHGPEGRHGRPEFPEEEDDDAGGYFHNEPGRPGGFREDDASFEPEPFAQDWPENYDVRFDHRGRGRARGFMRGRPPPRPGSREVMDDLDDRGFEPRGHLPEERPSFREGLNEPPPFGREPFPREPRFPDRERFSADPPLEARRRDFALEEGRLDDWERERFWRARELDNLRDPFLDIYMRDERLPLRPPHLPHDIDVRRDPWYDRYLDRDLDRVINHNRLERPYVFELDLDRDFSRIPEDLDLPLRDRERLSARRPLSPHRPYSPVRARSPLPPLPPIERYLDDRWRLDRELSDRDFRDRGELRIREYPERPLWHDDRNPDLLPERSELELKDGRWYPREGRVSEGPNPLEPQLPVDSASGALPEQPGLPGGEPGATGVLALSQRQHEIILKAAQELKMLREQKEQLDNLKNFFGDPEPSNSTGKMAAVQASGKLQQPLPNVPVTGMDPASSTLASSVGGRAIGDQFSDLWEEERRGGHSAGLPVGSKLSGIHQTVDYAHGRELAIGKVEQTPYGERVMLLPEPAMDRGGIPPFQKDFLIDSFDRDFRDRDPYYERMKSADRRDYDRDRLDRDRADHERDRDRHSRDDRSSYRDKDGSSRRSTSDKPPYDRKVDRPGYEVAPPSYGGRGRNFPEERPVIPPPLPVPPPEKKPETKNVDDLLKKPGRESRPDRIVVIMRGLPGSGKTHVAKLIRDKEVEYGGSAPRVLSLDDYFITEVEKVEKDPESGGKKLRQRLWIMNMSQKWRKRIVAAC</sequence>
<evidence type="ECO:0000313" key="3">
    <source>
        <dbReference type="Proteomes" id="UP001162483"/>
    </source>
</evidence>
<dbReference type="Proteomes" id="UP001162483">
    <property type="component" value="Unassembled WGS sequence"/>
</dbReference>
<comment type="caution">
    <text evidence="2">The sequence shown here is derived from an EMBL/GenBank/DDBJ whole genome shotgun (WGS) entry which is preliminary data.</text>
</comment>
<feature type="region of interest" description="Disordered" evidence="1">
    <location>
        <begin position="752"/>
        <end position="844"/>
    </location>
</feature>
<dbReference type="SUPFAM" id="SSF52540">
    <property type="entry name" value="P-loop containing nucleoside triphosphate hydrolases"/>
    <property type="match status" value="1"/>
</dbReference>
<feature type="region of interest" description="Disordered" evidence="1">
    <location>
        <begin position="245"/>
        <end position="313"/>
    </location>
</feature>
<gene>
    <name evidence="2" type="ORF">SPARVUS_LOCUS6504246</name>
</gene>
<keyword evidence="3" id="KW-1185">Reference proteome</keyword>
<feature type="compositionally biased region" description="Basic and acidic residues" evidence="1">
    <location>
        <begin position="259"/>
        <end position="289"/>
    </location>
</feature>
<dbReference type="PANTHER" id="PTHR13413">
    <property type="entry name" value="YLP MOTIF CONTAINING PROTEIN NUCLEAR PROTEIN ZAP"/>
    <property type="match status" value="1"/>
</dbReference>
<dbReference type="Gene3D" id="3.40.50.300">
    <property type="entry name" value="P-loop containing nucleotide triphosphate hydrolases"/>
    <property type="match status" value="1"/>
</dbReference>
<dbReference type="InterPro" id="IPR027417">
    <property type="entry name" value="P-loop_NTPase"/>
</dbReference>
<proteinExistence type="predicted"/>
<evidence type="ECO:0000256" key="1">
    <source>
        <dbReference type="SAM" id="MobiDB-lite"/>
    </source>
</evidence>
<organism evidence="2 3">
    <name type="scientific">Staurois parvus</name>
    <dbReference type="NCBI Taxonomy" id="386267"/>
    <lineage>
        <taxon>Eukaryota</taxon>
        <taxon>Metazoa</taxon>
        <taxon>Chordata</taxon>
        <taxon>Craniata</taxon>
        <taxon>Vertebrata</taxon>
        <taxon>Euteleostomi</taxon>
        <taxon>Amphibia</taxon>
        <taxon>Batrachia</taxon>
        <taxon>Anura</taxon>
        <taxon>Neobatrachia</taxon>
        <taxon>Ranoidea</taxon>
        <taxon>Ranidae</taxon>
        <taxon>Staurois</taxon>
    </lineage>
</organism>
<reference evidence="2" key="1">
    <citation type="submission" date="2023-05" db="EMBL/GenBank/DDBJ databases">
        <authorList>
            <person name="Stuckert A."/>
        </authorList>
    </citation>
    <scope>NUCLEOTIDE SEQUENCE</scope>
</reference>